<reference evidence="2 3" key="1">
    <citation type="submission" date="2016-08" db="EMBL/GenBank/DDBJ databases">
        <authorList>
            <consortium name="Pathogen Informatics"/>
        </authorList>
    </citation>
    <scope>NUCLEOTIDE SEQUENCE [LARGE SCALE GENOMIC DNA]</scope>
    <source>
        <strain evidence="2 3">CB</strain>
    </source>
</reference>
<name>A0A1D3L933_PLACU</name>
<evidence type="ECO:0000256" key="1">
    <source>
        <dbReference type="SAM" id="Phobius"/>
    </source>
</evidence>
<keyword evidence="1" id="KW-1133">Transmembrane helix</keyword>
<proteinExistence type="predicted"/>
<dbReference type="Pfam" id="PF06022">
    <property type="entry name" value="Cir_Bir_Yir"/>
    <property type="match status" value="1"/>
</dbReference>
<dbReference type="NCBIfam" id="TIGR01590">
    <property type="entry name" value="yir-bir-cir_Pla"/>
    <property type="match status" value="1"/>
</dbReference>
<feature type="non-terminal residue" evidence="2">
    <location>
        <position position="1"/>
    </location>
</feature>
<dbReference type="AlphaFoldDB" id="A0A1D3L933"/>
<feature type="transmembrane region" description="Helical" evidence="1">
    <location>
        <begin position="138"/>
        <end position="162"/>
    </location>
</feature>
<dbReference type="InterPro" id="IPR006477">
    <property type="entry name" value="Yir_bir_cir"/>
</dbReference>
<gene>
    <name evidence="2" type="ORF">PCHCB_000521800</name>
</gene>
<keyword evidence="1" id="KW-0472">Membrane</keyword>
<keyword evidence="1" id="KW-0812">Transmembrane</keyword>
<accession>A0A1D3L933</accession>
<evidence type="ECO:0000313" key="2">
    <source>
        <dbReference type="EMBL" id="SCL88906.1"/>
    </source>
</evidence>
<dbReference type="Proteomes" id="UP000195489">
    <property type="component" value="Unassembled WGS sequence"/>
</dbReference>
<dbReference type="EMBL" id="FMIM01000286">
    <property type="protein sequence ID" value="SCL88906.1"/>
    <property type="molecule type" value="Genomic_DNA"/>
</dbReference>
<protein>
    <submittedName>
        <fullName evidence="2">Plasmodium variant antigen protein Cir/Yir/Bir, putative</fullName>
    </submittedName>
</protein>
<organism evidence="2 3">
    <name type="scientific">Plasmodium chabaudi chabaudi</name>
    <dbReference type="NCBI Taxonomy" id="31271"/>
    <lineage>
        <taxon>Eukaryota</taxon>
        <taxon>Sar</taxon>
        <taxon>Alveolata</taxon>
        <taxon>Apicomplexa</taxon>
        <taxon>Aconoidasida</taxon>
        <taxon>Haemosporida</taxon>
        <taxon>Plasmodiidae</taxon>
        <taxon>Plasmodium</taxon>
        <taxon>Plasmodium (Vinckeia)</taxon>
    </lineage>
</organism>
<sequence>THVASTRDSNYKEIINKKINLMNANKNIISKFYNVFKSLCNMYNDFNEDDPDCTQCLDDAQKFVDEYQKFLNNNNVDIDDSSYKQILPILSNGYDNLIKKCNNGQHSNFPPLPTTKTTQLSAHISEDTSSSSSIASKLIPVLLICSIPIFLGIAYKYSLFGFDKQLQRQHLREKLKKNKEENE</sequence>
<evidence type="ECO:0000313" key="3">
    <source>
        <dbReference type="Proteomes" id="UP000195489"/>
    </source>
</evidence>